<feature type="transmembrane region" description="Helical" evidence="7">
    <location>
        <begin position="438"/>
        <end position="461"/>
    </location>
</feature>
<evidence type="ECO:0000256" key="1">
    <source>
        <dbReference type="ARBA" id="ARBA00004651"/>
    </source>
</evidence>
<feature type="transmembrane region" description="Helical" evidence="7">
    <location>
        <begin position="372"/>
        <end position="398"/>
    </location>
</feature>
<feature type="transmembrane region" description="Helical" evidence="7">
    <location>
        <begin position="320"/>
        <end position="339"/>
    </location>
</feature>
<gene>
    <name evidence="8" type="ORF">UFOPK3733_01534</name>
</gene>
<dbReference type="EMBL" id="CAFBNC010000086">
    <property type="protein sequence ID" value="CAB4945128.1"/>
    <property type="molecule type" value="Genomic_DNA"/>
</dbReference>
<dbReference type="CDD" id="cd06173">
    <property type="entry name" value="MFS_MefA_like"/>
    <property type="match status" value="1"/>
</dbReference>
<dbReference type="Gene3D" id="1.20.1250.20">
    <property type="entry name" value="MFS general substrate transporter like domains"/>
    <property type="match status" value="1"/>
</dbReference>
<dbReference type="GO" id="GO:0022857">
    <property type="term" value="F:transmembrane transporter activity"/>
    <property type="evidence" value="ECO:0007669"/>
    <property type="project" value="InterPro"/>
</dbReference>
<evidence type="ECO:0000313" key="8">
    <source>
        <dbReference type="EMBL" id="CAB4945128.1"/>
    </source>
</evidence>
<accession>A0A6J7JN72</accession>
<name>A0A6J7JN72_9ZZZZ</name>
<sequence length="472" mass="48679">MADDQIPTASQLLRTRGVAVLLTASTMASMAAIIQVTALGILLYDLSGRDLDLGLLGLAEFLPAMLLMTVTGSFADRFDRRRIISIGLIGEMVCCSAIAWYAGSGNRASLPIFALVAAFGTARAFVNPAIRSMPADLAPDGGLPRLTAFNIAGWQTSVIIGPVLAGFLYVASPSWPFIACIVLTAGGAIAIRFTPKVAHHAAPDTGSINSPGSAALVELADEMRPPELIDATAEEYAHSLGADNASTVSAGAMSAGSENDATAGQGRWHQAFEGLRVIRSNPILLGAISLDLFAVLFGGAVALLPAIAANQLHVNAVGLGWLRAAGGIGAATVTFWLSARPLRRRIGPTLFVVVALFGIFTIVLGVTHNFTVAFLAMLLLSAADSVSVFIRGTLVPLVTPSAARGRVMAVEGVFLGASNELGAFESGVAGQLLGTGPAVVLGGIATLGVAAVWTIFFPALAKVDRFPENPPD</sequence>
<dbReference type="PANTHER" id="PTHR23513:SF9">
    <property type="entry name" value="ENTEROBACTIN EXPORTER ENTS"/>
    <property type="match status" value="1"/>
</dbReference>
<keyword evidence="6 7" id="KW-0472">Membrane</keyword>
<dbReference type="InterPro" id="IPR036259">
    <property type="entry name" value="MFS_trans_sf"/>
</dbReference>
<feature type="transmembrane region" description="Helical" evidence="7">
    <location>
        <begin position="175"/>
        <end position="193"/>
    </location>
</feature>
<protein>
    <submittedName>
        <fullName evidence="8">Unannotated protein</fullName>
    </submittedName>
</protein>
<evidence type="ECO:0000256" key="7">
    <source>
        <dbReference type="SAM" id="Phobius"/>
    </source>
</evidence>
<keyword evidence="3" id="KW-1003">Cell membrane</keyword>
<feature type="transmembrane region" description="Helical" evidence="7">
    <location>
        <begin position="147"/>
        <end position="169"/>
    </location>
</feature>
<evidence type="ECO:0000256" key="6">
    <source>
        <dbReference type="ARBA" id="ARBA00023136"/>
    </source>
</evidence>
<reference evidence="8" key="1">
    <citation type="submission" date="2020-05" db="EMBL/GenBank/DDBJ databases">
        <authorList>
            <person name="Chiriac C."/>
            <person name="Salcher M."/>
            <person name="Ghai R."/>
            <person name="Kavagutti S V."/>
        </authorList>
    </citation>
    <scope>NUCLEOTIDE SEQUENCE</scope>
</reference>
<dbReference type="SUPFAM" id="SSF103473">
    <property type="entry name" value="MFS general substrate transporter"/>
    <property type="match status" value="1"/>
</dbReference>
<keyword evidence="4 7" id="KW-0812">Transmembrane</keyword>
<feature type="transmembrane region" description="Helical" evidence="7">
    <location>
        <begin position="108"/>
        <end position="126"/>
    </location>
</feature>
<organism evidence="8">
    <name type="scientific">freshwater metagenome</name>
    <dbReference type="NCBI Taxonomy" id="449393"/>
    <lineage>
        <taxon>unclassified sequences</taxon>
        <taxon>metagenomes</taxon>
        <taxon>ecological metagenomes</taxon>
    </lineage>
</organism>
<dbReference type="AlphaFoldDB" id="A0A6J7JN72"/>
<dbReference type="GO" id="GO:0005886">
    <property type="term" value="C:plasma membrane"/>
    <property type="evidence" value="ECO:0007669"/>
    <property type="project" value="UniProtKB-SubCell"/>
</dbReference>
<feature type="transmembrane region" description="Helical" evidence="7">
    <location>
        <begin position="55"/>
        <end position="75"/>
    </location>
</feature>
<evidence type="ECO:0000256" key="4">
    <source>
        <dbReference type="ARBA" id="ARBA00022692"/>
    </source>
</evidence>
<evidence type="ECO:0000256" key="5">
    <source>
        <dbReference type="ARBA" id="ARBA00022989"/>
    </source>
</evidence>
<keyword evidence="2" id="KW-0813">Transport</keyword>
<dbReference type="PANTHER" id="PTHR23513">
    <property type="entry name" value="INTEGRAL MEMBRANE EFFLUX PROTEIN-RELATED"/>
    <property type="match status" value="1"/>
</dbReference>
<comment type="subcellular location">
    <subcellularLocation>
        <location evidence="1">Cell membrane</location>
        <topology evidence="1">Multi-pass membrane protein</topology>
    </subcellularLocation>
</comment>
<keyword evidence="5 7" id="KW-1133">Transmembrane helix</keyword>
<dbReference type="Pfam" id="PF07690">
    <property type="entry name" value="MFS_1"/>
    <property type="match status" value="1"/>
</dbReference>
<proteinExistence type="predicted"/>
<feature type="transmembrane region" description="Helical" evidence="7">
    <location>
        <begin position="346"/>
        <end position="366"/>
    </location>
</feature>
<feature type="transmembrane region" description="Helical" evidence="7">
    <location>
        <begin position="20"/>
        <end position="43"/>
    </location>
</feature>
<evidence type="ECO:0000256" key="3">
    <source>
        <dbReference type="ARBA" id="ARBA00022475"/>
    </source>
</evidence>
<dbReference type="InterPro" id="IPR011701">
    <property type="entry name" value="MFS"/>
</dbReference>
<evidence type="ECO:0000256" key="2">
    <source>
        <dbReference type="ARBA" id="ARBA00022448"/>
    </source>
</evidence>
<feature type="transmembrane region" description="Helical" evidence="7">
    <location>
        <begin position="283"/>
        <end position="308"/>
    </location>
</feature>
<feature type="transmembrane region" description="Helical" evidence="7">
    <location>
        <begin position="82"/>
        <end position="102"/>
    </location>
</feature>